<organism evidence="1">
    <name type="scientific">termite gut metagenome</name>
    <dbReference type="NCBI Taxonomy" id="433724"/>
    <lineage>
        <taxon>unclassified sequences</taxon>
        <taxon>metagenomes</taxon>
        <taxon>organismal metagenomes</taxon>
    </lineage>
</organism>
<dbReference type="EMBL" id="SNRY01000164">
    <property type="protein sequence ID" value="KAA6345599.1"/>
    <property type="molecule type" value="Genomic_DNA"/>
</dbReference>
<reference evidence="1" key="1">
    <citation type="submission" date="2019-03" db="EMBL/GenBank/DDBJ databases">
        <title>Single cell metagenomics reveals metabolic interactions within the superorganism composed of flagellate Streblomastix strix and complex community of Bacteroidetes bacteria on its surface.</title>
        <authorList>
            <person name="Treitli S.C."/>
            <person name="Kolisko M."/>
            <person name="Husnik F."/>
            <person name="Keeling P."/>
            <person name="Hampl V."/>
        </authorList>
    </citation>
    <scope>NUCLEOTIDE SEQUENCE</scope>
    <source>
        <strain evidence="1">STM</strain>
    </source>
</reference>
<protein>
    <submittedName>
        <fullName evidence="1">Uncharacterized protein</fullName>
    </submittedName>
</protein>
<gene>
    <name evidence="1" type="ORF">EZS27_006864</name>
</gene>
<name>A0A5J4SHK5_9ZZZZ</name>
<sequence length="74" mass="8393">MAGRAATATITGYIYQFDYTVKCLLNLSNDNDSVDIENIEDIDIHSCAEDTAIQCKYHEATKYNHSMKLPNQFD</sequence>
<proteinExistence type="predicted"/>
<dbReference type="AlphaFoldDB" id="A0A5J4SHK5"/>
<evidence type="ECO:0000313" key="1">
    <source>
        <dbReference type="EMBL" id="KAA6345599.1"/>
    </source>
</evidence>
<accession>A0A5J4SHK5</accession>
<comment type="caution">
    <text evidence="1">The sequence shown here is derived from an EMBL/GenBank/DDBJ whole genome shotgun (WGS) entry which is preliminary data.</text>
</comment>